<keyword evidence="1" id="KW-0812">Transmembrane</keyword>
<name>A0A0F7FF82_PAEDU</name>
<dbReference type="AlphaFoldDB" id="A0A0F7FF82"/>
<proteinExistence type="predicted"/>
<dbReference type="InterPro" id="IPR012338">
    <property type="entry name" value="Beta-lactam/transpept-like"/>
</dbReference>
<dbReference type="Pfam" id="PF00144">
    <property type="entry name" value="Beta-lactamase"/>
    <property type="match status" value="1"/>
</dbReference>
<dbReference type="PATRIC" id="fig|1333534.5.peg.2229"/>
<evidence type="ECO:0000313" key="4">
    <source>
        <dbReference type="Proteomes" id="UP000034189"/>
    </source>
</evidence>
<accession>A0A0F7FF82</accession>
<reference evidence="3 4" key="1">
    <citation type="submission" date="2015-03" db="EMBL/GenBank/DDBJ databases">
        <authorList>
            <person name="Abdul Halim M."/>
        </authorList>
    </citation>
    <scope>NUCLEOTIDE SEQUENCE [LARGE SCALE GENOMIC DNA]</scope>
    <source>
        <strain evidence="3 4">ATCC 35681</strain>
    </source>
</reference>
<dbReference type="HOGENOM" id="CLU_022757_1_0_9"/>
<protein>
    <recommendedName>
        <fullName evidence="2">Beta-lactamase-related domain-containing protein</fullName>
    </recommendedName>
</protein>
<feature type="transmembrane region" description="Helical" evidence="1">
    <location>
        <begin position="486"/>
        <end position="509"/>
    </location>
</feature>
<feature type="transmembrane region" description="Helical" evidence="1">
    <location>
        <begin position="552"/>
        <end position="572"/>
    </location>
</feature>
<dbReference type="InterPro" id="IPR050491">
    <property type="entry name" value="AmpC-like"/>
</dbReference>
<dbReference type="Proteomes" id="UP000034189">
    <property type="component" value="Chromosome"/>
</dbReference>
<evidence type="ECO:0000259" key="2">
    <source>
        <dbReference type="Pfam" id="PF00144"/>
    </source>
</evidence>
<keyword evidence="1" id="KW-0472">Membrane</keyword>
<feature type="transmembrane region" description="Helical" evidence="1">
    <location>
        <begin position="584"/>
        <end position="606"/>
    </location>
</feature>
<feature type="domain" description="Beta-lactamase-related" evidence="2">
    <location>
        <begin position="29"/>
        <end position="355"/>
    </location>
</feature>
<dbReference type="EMBL" id="CP011114">
    <property type="protein sequence ID" value="AKG37699.1"/>
    <property type="molecule type" value="Genomic_DNA"/>
</dbReference>
<sequence length="612" mass="67725">MIAAFCPPAMAGSVTEGGITASQVRQKVDLIVKENMERLHIPGSVVVVTSGEQILFSKGYGLADIQRNTAMDPAKTIVRIGSITKSVTAAAAMQMVERGKLELKKDVNEYLTDFQIPEFRQQAITVHHLLTHTAGLDEAVYGVNSRSPEGANSTGKYLKNYFRTQPPVRPPGTQYDYSNAGVGLVGYLVEQLSGMTLDDYMRQEVFSPLEMPSAQLHVQEQHAEMSKSYRYSSGKFEQLPYTYLKLPGAGDLSVVPNEFAHFMMMLLNEGQYQGRSILNPETVQEMEQKQFAEHPLVDGLGYGLYRGKLDNGIFNLSHTGVVEGFSAEMTLIPSHKIGVFVVSNAAEGDFQLHDEVVKAIGNMLPGKAIKQERGEASSIDLRQYAGEYLFAKAPQHGWGKWLWMLGRTFTVQAAGENLVITGVFPDGNGITKSKTYIPIAENLFQQKDGKERIWLHTSEEGEKLTVVGEITMNKVTSFWVKPAIGFSMYLGTAIFWLLILFIEIVRYGISLFKMKWRPKSGSILLMSALFVVFVAIHLLYSTSAITYGYPAWYAWGICSLPIAAAAVSIYVLIKNAFSAVQANLGSISRCCVALIGLGFTLFLFHWDLLSIH</sequence>
<dbReference type="SUPFAM" id="SSF56601">
    <property type="entry name" value="beta-lactamase/transpeptidase-like"/>
    <property type="match status" value="1"/>
</dbReference>
<gene>
    <name evidence="3" type="ORF">VK70_10120</name>
</gene>
<reference evidence="3 4" key="2">
    <citation type="journal article" date="2016" name="Genome Announc.">
        <title>Genome Sequence of a Gram-Positive Diazotroph, Paenibacillus durus Type Strain ATCC 35681.</title>
        <authorList>
            <person name="Halim M.A."/>
            <person name="Rahman A.Y."/>
            <person name="Sim K.S."/>
            <person name="Yam H.C."/>
            <person name="Rahim A.A."/>
            <person name="Ghazali A.H."/>
            <person name="Najimudin N."/>
        </authorList>
    </citation>
    <scope>NUCLEOTIDE SEQUENCE [LARGE SCALE GENOMIC DNA]</scope>
    <source>
        <strain evidence="3 4">ATCC 35681</strain>
    </source>
</reference>
<dbReference type="PANTHER" id="PTHR46825">
    <property type="entry name" value="D-ALANYL-D-ALANINE-CARBOXYPEPTIDASE/ENDOPEPTIDASE AMPH"/>
    <property type="match status" value="1"/>
</dbReference>
<feature type="transmembrane region" description="Helical" evidence="1">
    <location>
        <begin position="521"/>
        <end position="540"/>
    </location>
</feature>
<dbReference type="InterPro" id="IPR001466">
    <property type="entry name" value="Beta-lactam-related"/>
</dbReference>
<evidence type="ECO:0000256" key="1">
    <source>
        <dbReference type="SAM" id="Phobius"/>
    </source>
</evidence>
<dbReference type="PANTHER" id="PTHR46825:SF9">
    <property type="entry name" value="BETA-LACTAMASE-RELATED DOMAIN-CONTAINING PROTEIN"/>
    <property type="match status" value="1"/>
</dbReference>
<evidence type="ECO:0000313" key="3">
    <source>
        <dbReference type="EMBL" id="AKG37699.1"/>
    </source>
</evidence>
<dbReference type="Gene3D" id="3.40.710.10">
    <property type="entry name" value="DD-peptidase/beta-lactamase superfamily"/>
    <property type="match status" value="1"/>
</dbReference>
<keyword evidence="1" id="KW-1133">Transmembrane helix</keyword>
<organism evidence="3 4">
    <name type="scientific">Paenibacillus durus ATCC 35681</name>
    <dbReference type="NCBI Taxonomy" id="1333534"/>
    <lineage>
        <taxon>Bacteria</taxon>
        <taxon>Bacillati</taxon>
        <taxon>Bacillota</taxon>
        <taxon>Bacilli</taxon>
        <taxon>Bacillales</taxon>
        <taxon>Paenibacillaceae</taxon>
        <taxon>Paenibacillus</taxon>
    </lineage>
</organism>